<dbReference type="InterPro" id="IPR000845">
    <property type="entry name" value="Nucleoside_phosphorylase_d"/>
</dbReference>
<dbReference type="SUPFAM" id="SSF53167">
    <property type="entry name" value="Purine and uridine phosphorylases"/>
    <property type="match status" value="1"/>
</dbReference>
<evidence type="ECO:0000259" key="11">
    <source>
        <dbReference type="Pfam" id="PF01048"/>
    </source>
</evidence>
<dbReference type="NCBIfam" id="TIGR01697">
    <property type="entry name" value="PNPH-PUNA-XAPA"/>
    <property type="match status" value="1"/>
</dbReference>
<feature type="domain" description="Nucleoside phosphorylase" evidence="11">
    <location>
        <begin position="56"/>
        <end position="301"/>
    </location>
</feature>
<dbReference type="CDD" id="cd09009">
    <property type="entry name" value="PNP-EcPNPII_like"/>
    <property type="match status" value="1"/>
</dbReference>
<dbReference type="InterPro" id="IPR011268">
    <property type="entry name" value="Purine_phosphorylase"/>
</dbReference>
<keyword evidence="6 9" id="KW-0328">Glycosyltransferase</keyword>
<feature type="binding site" evidence="10">
    <location>
        <begin position="113"/>
        <end position="115"/>
    </location>
    <ligand>
        <name>phosphate</name>
        <dbReference type="ChEBI" id="CHEBI:43474"/>
    </ligand>
</feature>
<gene>
    <name evidence="12" type="primary">pupG</name>
    <name evidence="12" type="ORF">PBLR_13162</name>
</gene>
<comment type="similarity">
    <text evidence="3 9">Belongs to the PNP/MTAP phosphorylase family.</text>
</comment>
<reference evidence="13" key="1">
    <citation type="submission" date="2018-08" db="EMBL/GenBank/DDBJ databases">
        <authorList>
            <person name="Chevrot R."/>
        </authorList>
    </citation>
    <scope>NUCLEOTIDE SEQUENCE [LARGE SCALE GENOMIC DNA]</scope>
</reference>
<proteinExistence type="inferred from homology"/>
<evidence type="ECO:0000313" key="12">
    <source>
        <dbReference type="EMBL" id="SYX84740.1"/>
    </source>
</evidence>
<evidence type="ECO:0000256" key="4">
    <source>
        <dbReference type="ARBA" id="ARBA00011233"/>
    </source>
</evidence>
<evidence type="ECO:0000256" key="8">
    <source>
        <dbReference type="ARBA" id="ARBA00048556"/>
    </source>
</evidence>
<evidence type="ECO:0000256" key="7">
    <source>
        <dbReference type="ARBA" id="ARBA00022679"/>
    </source>
</evidence>
<feature type="binding site" evidence="10">
    <location>
        <position position="145"/>
    </location>
    <ligand>
        <name>phosphate</name>
        <dbReference type="ChEBI" id="CHEBI:43474"/>
    </ligand>
</feature>
<dbReference type="FunFam" id="3.40.50.1580:FF:000010">
    <property type="entry name" value="Purine nucleoside phosphorylase"/>
    <property type="match status" value="1"/>
</dbReference>
<dbReference type="InterPro" id="IPR035994">
    <property type="entry name" value="Nucleoside_phosphorylase_sf"/>
</dbReference>
<dbReference type="Gene3D" id="3.40.50.1580">
    <property type="entry name" value="Nucleoside phosphorylase domain"/>
    <property type="match status" value="1"/>
</dbReference>
<dbReference type="UniPathway" id="UPA00606"/>
<dbReference type="NCBIfam" id="TIGR01700">
    <property type="entry name" value="PNPH"/>
    <property type="match status" value="1"/>
</dbReference>
<name>A0A383RCP1_PAEAL</name>
<sequence length="304" mass="32739">MEQHILKSLMKMMLQPIDSDRTMMNGGNKMSNTITHDHIQEAAAYIRSKISETPEVGLILGSGLGVLAELVEQPVTIAYGDIPHFPVSTVEGHAGELLIGKIAGRTVAMMKGRFHMYEGYGPELTAFPVRVMKAIGVSKLLVTNAAGGINTSYKPGDLMIISDHLNMTGRNPLIGANDNRLGVRFPDMSQAYSPQLRQKAKDVAAAQGVELQEGVYVGFLGPNYETPAEIRMLRVLGGDAVGMSTVSEVIVAQHAGMEVLGISCISNMAAGILDQPLSHDEVMETAELVRDQFLKLVIGIIPVM</sequence>
<organism evidence="12 13">
    <name type="scientific">Paenibacillus alvei</name>
    <name type="common">Bacillus alvei</name>
    <dbReference type="NCBI Taxonomy" id="44250"/>
    <lineage>
        <taxon>Bacteria</taxon>
        <taxon>Bacillati</taxon>
        <taxon>Bacillota</taxon>
        <taxon>Bacilli</taxon>
        <taxon>Bacillales</taxon>
        <taxon>Paenibacillaceae</taxon>
        <taxon>Paenibacillus</taxon>
    </lineage>
</organism>
<comment type="catalytic activity">
    <reaction evidence="8">
        <text>a purine 2'-deoxy-D-ribonucleoside + phosphate = a purine nucleobase + 2-deoxy-alpha-D-ribose 1-phosphate</text>
        <dbReference type="Rhea" id="RHEA:36431"/>
        <dbReference type="ChEBI" id="CHEBI:26386"/>
        <dbReference type="ChEBI" id="CHEBI:43474"/>
        <dbReference type="ChEBI" id="CHEBI:57259"/>
        <dbReference type="ChEBI" id="CHEBI:142361"/>
        <dbReference type="EC" id="2.4.2.1"/>
    </reaction>
</comment>
<dbReference type="Pfam" id="PF01048">
    <property type="entry name" value="PNP_UDP_1"/>
    <property type="match status" value="1"/>
</dbReference>
<evidence type="ECO:0000256" key="9">
    <source>
        <dbReference type="PIRNR" id="PIRNR000477"/>
    </source>
</evidence>
<comment type="subunit">
    <text evidence="4">Homotrimer.</text>
</comment>
<feature type="binding site" evidence="10">
    <location>
        <position position="225"/>
    </location>
    <ligand>
        <name>a purine D-ribonucleoside</name>
        <dbReference type="ChEBI" id="CHEBI:142355"/>
    </ligand>
</feature>
<comment type="pathway">
    <text evidence="2 9">Purine metabolism; purine nucleoside salvage.</text>
</comment>
<dbReference type="PIRSF" id="PIRSF000477">
    <property type="entry name" value="PurNPase"/>
    <property type="match status" value="1"/>
</dbReference>
<evidence type="ECO:0000256" key="3">
    <source>
        <dbReference type="ARBA" id="ARBA00006751"/>
    </source>
</evidence>
<dbReference type="PANTHER" id="PTHR11904">
    <property type="entry name" value="METHYLTHIOADENOSINE/PURINE NUCLEOSIDE PHOSPHORYLASE"/>
    <property type="match status" value="1"/>
</dbReference>
<dbReference type="EC" id="2.4.2.1" evidence="9"/>
<dbReference type="GO" id="GO:0009116">
    <property type="term" value="P:nucleoside metabolic process"/>
    <property type="evidence" value="ECO:0007669"/>
    <property type="project" value="InterPro"/>
</dbReference>
<evidence type="ECO:0000313" key="13">
    <source>
        <dbReference type="Proteomes" id="UP000304148"/>
    </source>
</evidence>
<feature type="binding site" evidence="10">
    <location>
        <position position="244"/>
    </location>
    <ligand>
        <name>phosphate</name>
        <dbReference type="ChEBI" id="CHEBI:43474"/>
    </ligand>
</feature>
<dbReference type="AlphaFoldDB" id="A0A383RCP1"/>
<accession>A0A383RCP1</accession>
<keyword evidence="7 9" id="KW-0808">Transferase</keyword>
<comment type="function">
    <text evidence="1">The purine nucleoside phosphorylases catalyze the phosphorolytic breakdown of the N-glycosidic bond in the beta-(deoxy)ribonucleoside molecules, with the formation of the corresponding free purine bases and pentose-1-phosphate. Cleaves guanosine, inosine, 2'-deoxyguanosine and 2'-deoxyinosine.</text>
</comment>
<dbReference type="EMBL" id="LS992241">
    <property type="protein sequence ID" value="SYX84740.1"/>
    <property type="molecule type" value="Genomic_DNA"/>
</dbReference>
<evidence type="ECO:0000256" key="10">
    <source>
        <dbReference type="PIRSR" id="PIRSR000477-2"/>
    </source>
</evidence>
<keyword evidence="5" id="KW-0597">Phosphoprotein</keyword>
<dbReference type="Proteomes" id="UP000304148">
    <property type="component" value="Chromosome"/>
</dbReference>
<feature type="binding site" evidence="10">
    <location>
        <position position="267"/>
    </location>
    <ligand>
        <name>a purine D-ribonucleoside</name>
        <dbReference type="ChEBI" id="CHEBI:142355"/>
    </ligand>
</feature>
<dbReference type="GO" id="GO:0005737">
    <property type="term" value="C:cytoplasm"/>
    <property type="evidence" value="ECO:0007669"/>
    <property type="project" value="TreeGrafter"/>
</dbReference>
<evidence type="ECO:0000256" key="5">
    <source>
        <dbReference type="ARBA" id="ARBA00022553"/>
    </source>
</evidence>
<dbReference type="GO" id="GO:0004731">
    <property type="term" value="F:purine-nucleoside phosphorylase activity"/>
    <property type="evidence" value="ECO:0007669"/>
    <property type="project" value="UniProtKB-EC"/>
</dbReference>
<feature type="binding site" evidence="10">
    <location>
        <position position="93"/>
    </location>
    <ligand>
        <name>phosphate</name>
        <dbReference type="ChEBI" id="CHEBI:43474"/>
    </ligand>
</feature>
<dbReference type="NCBIfam" id="NF006054">
    <property type="entry name" value="PRK08202.1"/>
    <property type="match status" value="1"/>
</dbReference>
<evidence type="ECO:0000256" key="1">
    <source>
        <dbReference type="ARBA" id="ARBA00002678"/>
    </source>
</evidence>
<evidence type="ECO:0000256" key="6">
    <source>
        <dbReference type="ARBA" id="ARBA00022676"/>
    </source>
</evidence>
<protein>
    <recommendedName>
        <fullName evidence="9">Purine nucleoside phosphorylase</fullName>
        <ecNumber evidence="9">2.4.2.1</ecNumber>
    </recommendedName>
    <alternativeName>
        <fullName evidence="9">Inosine-guanosine phosphorylase</fullName>
    </alternativeName>
</protein>
<feature type="binding site" evidence="10">
    <location>
        <position position="62"/>
    </location>
    <ligand>
        <name>phosphate</name>
        <dbReference type="ChEBI" id="CHEBI:43474"/>
    </ligand>
</feature>
<dbReference type="InterPro" id="IPR011270">
    <property type="entry name" value="Pur_Nuc_Pase_Ino/Guo-sp"/>
</dbReference>
<dbReference type="PANTHER" id="PTHR11904:SF9">
    <property type="entry name" value="PURINE NUCLEOSIDE PHOSPHORYLASE-RELATED"/>
    <property type="match status" value="1"/>
</dbReference>
<evidence type="ECO:0000256" key="2">
    <source>
        <dbReference type="ARBA" id="ARBA00005058"/>
    </source>
</evidence>